<keyword evidence="2" id="KW-0472">Membrane</keyword>
<evidence type="ECO:0000256" key="1">
    <source>
        <dbReference type="SAM" id="MobiDB-lite"/>
    </source>
</evidence>
<keyword evidence="2" id="KW-0812">Transmembrane</keyword>
<dbReference type="RefSeq" id="WP_285757632.1">
    <property type="nucleotide sequence ID" value="NZ_BSQG01000001.1"/>
</dbReference>
<dbReference type="CDD" id="cd16428">
    <property type="entry name" value="TcpC_C"/>
    <property type="match status" value="1"/>
</dbReference>
<evidence type="ECO:0000313" key="4">
    <source>
        <dbReference type="Proteomes" id="UP001165092"/>
    </source>
</evidence>
<dbReference type="InterPro" id="IPR024735">
    <property type="entry name" value="TcpC"/>
</dbReference>
<keyword evidence="2" id="KW-1133">Transmembrane helix</keyword>
<organism evidence="3 4">
    <name type="scientific">Nocardiopsis ansamitocini</name>
    <dbReference type="NCBI Taxonomy" id="1670832"/>
    <lineage>
        <taxon>Bacteria</taxon>
        <taxon>Bacillati</taxon>
        <taxon>Actinomycetota</taxon>
        <taxon>Actinomycetes</taxon>
        <taxon>Streptosporangiales</taxon>
        <taxon>Nocardiopsidaceae</taxon>
        <taxon>Nocardiopsis</taxon>
    </lineage>
</organism>
<evidence type="ECO:0008006" key="5">
    <source>
        <dbReference type="Google" id="ProtNLM"/>
    </source>
</evidence>
<gene>
    <name evidence="3" type="ORF">Nans01_11700</name>
</gene>
<accession>A0A9W6UHN8</accession>
<feature type="transmembrane region" description="Helical" evidence="2">
    <location>
        <begin position="47"/>
        <end position="69"/>
    </location>
</feature>
<keyword evidence="4" id="KW-1185">Reference proteome</keyword>
<feature type="region of interest" description="Disordered" evidence="1">
    <location>
        <begin position="1"/>
        <end position="42"/>
    </location>
</feature>
<dbReference type="EMBL" id="BSQG01000001">
    <property type="protein sequence ID" value="GLU46819.1"/>
    <property type="molecule type" value="Genomic_DNA"/>
</dbReference>
<sequence>MARRSAAGRGGVLEADTPGVEAEETFDAEPAQRGRSRRPKAGAGGRWWVWVGRAVLWAFILVVLFNGIWMPFRAGFNQPAQEAPPETATVNFPETAAASFAAQFAAIYLNADPEEPAQRAEELAAFVPEGRAATFNLTGATLSATGIEVVGVDALDDNNAVVRLTASVGGEPVSLDVPVYASDNGSALVVSGRPALLAAPDKAELPAAPTVETDPQAEGELQPRLEGFFDAYAQSPQFLDPFIEPGAPVVPLPTGTVEFGSLGEITVPVASSGNEDVRVVQATVAWQVPGGGNNAELTQSYRLTVVKDGESWYVRDIQGAPNSFG</sequence>
<comment type="caution">
    <text evidence="3">The sequence shown here is derived from an EMBL/GenBank/DDBJ whole genome shotgun (WGS) entry which is preliminary data.</text>
</comment>
<dbReference type="Pfam" id="PF12642">
    <property type="entry name" value="TpcC"/>
    <property type="match status" value="1"/>
</dbReference>
<dbReference type="Proteomes" id="UP001165092">
    <property type="component" value="Unassembled WGS sequence"/>
</dbReference>
<dbReference type="AlphaFoldDB" id="A0A9W6UHN8"/>
<reference evidence="3" key="1">
    <citation type="submission" date="2023-02" db="EMBL/GenBank/DDBJ databases">
        <title>Nocardiopsis ansamitocini NBRC 112285.</title>
        <authorList>
            <person name="Ichikawa N."/>
            <person name="Sato H."/>
            <person name="Tonouchi N."/>
        </authorList>
    </citation>
    <scope>NUCLEOTIDE SEQUENCE</scope>
    <source>
        <strain evidence="3">NBRC 112285</strain>
    </source>
</reference>
<dbReference type="CDD" id="cd16386">
    <property type="entry name" value="TcpC_N"/>
    <property type="match status" value="1"/>
</dbReference>
<dbReference type="Gene3D" id="3.10.450.540">
    <property type="match status" value="1"/>
</dbReference>
<protein>
    <recommendedName>
        <fullName evidence="5">Conjugative transposon protein TcpC</fullName>
    </recommendedName>
</protein>
<evidence type="ECO:0000256" key="2">
    <source>
        <dbReference type="SAM" id="Phobius"/>
    </source>
</evidence>
<name>A0A9W6UHN8_9ACTN</name>
<proteinExistence type="predicted"/>
<evidence type="ECO:0000313" key="3">
    <source>
        <dbReference type="EMBL" id="GLU46819.1"/>
    </source>
</evidence>
<dbReference type="InterPro" id="IPR035628">
    <property type="entry name" value="TcpC_C"/>
</dbReference>